<dbReference type="PANTHER" id="PTHR10849">
    <property type="entry name" value="NADH DEHYDROGENASE UBIQUINONE IRON-SULFUR PROTEIN 8, MITOCHONDRIAL"/>
    <property type="match status" value="1"/>
</dbReference>
<dbReference type="NCBIfam" id="NF004537">
    <property type="entry name" value="PRK05888.1-3"/>
    <property type="match status" value="1"/>
</dbReference>
<feature type="domain" description="4Fe-4S ferredoxin-type" evidence="8">
    <location>
        <begin position="95"/>
        <end position="124"/>
    </location>
</feature>
<dbReference type="GO" id="GO:0051539">
    <property type="term" value="F:4 iron, 4 sulfur cluster binding"/>
    <property type="evidence" value="ECO:0007669"/>
    <property type="project" value="UniProtKB-KW"/>
</dbReference>
<dbReference type="InterPro" id="IPR017896">
    <property type="entry name" value="4Fe4S_Fe-S-bd"/>
</dbReference>
<dbReference type="InterPro" id="IPR017900">
    <property type="entry name" value="4Fe4S_Fe_S_CS"/>
</dbReference>
<dbReference type="NCBIfam" id="TIGR01971">
    <property type="entry name" value="NuoI"/>
    <property type="match status" value="1"/>
</dbReference>
<organism evidence="9 10">
    <name type="scientific">Deinococcus indicus</name>
    <dbReference type="NCBI Taxonomy" id="223556"/>
    <lineage>
        <taxon>Bacteria</taxon>
        <taxon>Thermotogati</taxon>
        <taxon>Deinococcota</taxon>
        <taxon>Deinococci</taxon>
        <taxon>Deinococcales</taxon>
        <taxon>Deinococcaceae</taxon>
        <taxon>Deinococcus</taxon>
    </lineage>
</organism>
<dbReference type="GO" id="GO:0009060">
    <property type="term" value="P:aerobic respiration"/>
    <property type="evidence" value="ECO:0007669"/>
    <property type="project" value="TreeGrafter"/>
</dbReference>
<dbReference type="GO" id="GO:0005506">
    <property type="term" value="F:iron ion binding"/>
    <property type="evidence" value="ECO:0007669"/>
    <property type="project" value="UniProtKB-UniRule"/>
</dbReference>
<dbReference type="OrthoDB" id="9803192at2"/>
<proteinExistence type="inferred from homology"/>
<evidence type="ECO:0000256" key="7">
    <source>
        <dbReference type="HAMAP-Rule" id="MF_01351"/>
    </source>
</evidence>
<keyword evidence="7" id="KW-0472">Membrane</keyword>
<comment type="caution">
    <text evidence="9">The sequence shown here is derived from an EMBL/GenBank/DDBJ whole genome shotgun (WGS) entry which is preliminary data.</text>
</comment>
<keyword evidence="6 7" id="KW-0411">Iron-sulfur</keyword>
<keyword evidence="5 7" id="KW-0408">Iron</keyword>
<feature type="binding site" evidence="7">
    <location>
        <position position="107"/>
    </location>
    <ligand>
        <name>[4Fe-4S] cluster</name>
        <dbReference type="ChEBI" id="CHEBI:49883"/>
        <label>2</label>
    </ligand>
</feature>
<feature type="binding site" evidence="7">
    <location>
        <position position="104"/>
    </location>
    <ligand>
        <name>[4Fe-4S] cluster</name>
        <dbReference type="ChEBI" id="CHEBI:49883"/>
        <label>2</label>
    </ligand>
</feature>
<keyword evidence="10" id="KW-1185">Reference proteome</keyword>
<comment type="similarity">
    <text evidence="1 7">Belongs to the complex I 23 kDa subunit family.</text>
</comment>
<dbReference type="GO" id="GO:0048038">
    <property type="term" value="F:quinone binding"/>
    <property type="evidence" value="ECO:0007669"/>
    <property type="project" value="UniProtKB-KW"/>
</dbReference>
<comment type="cofactor">
    <cofactor evidence="7">
        <name>[4Fe-4S] cluster</name>
        <dbReference type="ChEBI" id="CHEBI:49883"/>
    </cofactor>
    <text evidence="7">Binds 2 [4Fe-4S] clusters per subunit.</text>
</comment>
<dbReference type="RefSeq" id="WP_088248248.1">
    <property type="nucleotide sequence ID" value="NZ_BNAM01000004.1"/>
</dbReference>
<dbReference type="PROSITE" id="PS00198">
    <property type="entry name" value="4FE4S_FER_1"/>
    <property type="match status" value="2"/>
</dbReference>
<comment type="function">
    <text evidence="7">NDH-1 shuttles electrons from NADH, via FMN and iron-sulfur (Fe-S) centers, to quinones in the respiratory chain. The immediate electron acceptor for the enzyme in this species is believed to be ubiquinone. Couples the redox reaction to proton translocation (for every two electrons transferred, four hydrogen ions are translocated across the cytoplasmic membrane), and thus conserves the redox energy in a proton gradient.</text>
</comment>
<keyword evidence="7" id="KW-1003">Cell membrane</keyword>
<sequence>MGVLEIAKGMGVTLGKLFQKPVTVSYPEQRATLQPRFRGRHVLTRHPAQRPGELGLEKCIGCSLCAAACPAYAIYVEAAENDPANPTAPGERYAKVYEINMLRCIFCGMCEEACPTGAVVMGNEFEMADYRAGDFVYAKEDMLVGVNGSLPQRREAERRGKPVRLGFQLEGQPRAELEGVKYP</sequence>
<keyword evidence="7" id="KW-0874">Quinone</keyword>
<dbReference type="Gene3D" id="3.30.70.3270">
    <property type="match status" value="1"/>
</dbReference>
<protein>
    <recommendedName>
        <fullName evidence="7">NADH-quinone oxidoreductase subunit I</fullName>
        <ecNumber evidence="7">7.1.1.-</ecNumber>
    </recommendedName>
    <alternativeName>
        <fullName evidence="7">NADH dehydrogenase I subunit I</fullName>
    </alternativeName>
    <alternativeName>
        <fullName evidence="7">NDH-1 subunit I</fullName>
    </alternativeName>
</protein>
<dbReference type="PANTHER" id="PTHR10849:SF20">
    <property type="entry name" value="NADH DEHYDROGENASE [UBIQUINONE] IRON-SULFUR PROTEIN 8, MITOCHONDRIAL"/>
    <property type="match status" value="1"/>
</dbReference>
<name>A0A2D0A7S4_9DEIO</name>
<dbReference type="Proteomes" id="UP000197208">
    <property type="component" value="Unassembled WGS sequence"/>
</dbReference>
<keyword evidence="7" id="KW-0830">Ubiquinone</keyword>
<dbReference type="GO" id="GO:0005886">
    <property type="term" value="C:plasma membrane"/>
    <property type="evidence" value="ECO:0007669"/>
    <property type="project" value="UniProtKB-SubCell"/>
</dbReference>
<comment type="subcellular location">
    <subcellularLocation>
        <location evidence="7">Cell membrane</location>
        <topology evidence="7">Peripheral membrane protein</topology>
    </subcellularLocation>
</comment>
<dbReference type="EC" id="7.1.1.-" evidence="7"/>
<dbReference type="AlphaFoldDB" id="A0A2D0A7S4"/>
<keyword evidence="4 7" id="KW-1278">Translocase</keyword>
<evidence type="ECO:0000256" key="3">
    <source>
        <dbReference type="ARBA" id="ARBA00022723"/>
    </source>
</evidence>
<evidence type="ECO:0000259" key="8">
    <source>
        <dbReference type="PROSITE" id="PS51379"/>
    </source>
</evidence>
<evidence type="ECO:0000256" key="6">
    <source>
        <dbReference type="ARBA" id="ARBA00023014"/>
    </source>
</evidence>
<feature type="binding site" evidence="7">
    <location>
        <position position="110"/>
    </location>
    <ligand>
        <name>[4Fe-4S] cluster</name>
        <dbReference type="ChEBI" id="CHEBI:49883"/>
        <label>2</label>
    </ligand>
</feature>
<evidence type="ECO:0000256" key="4">
    <source>
        <dbReference type="ARBA" id="ARBA00022967"/>
    </source>
</evidence>
<keyword evidence="3 7" id="KW-0479">Metal-binding</keyword>
<keyword evidence="7" id="KW-0520">NAD</keyword>
<dbReference type="PROSITE" id="PS51379">
    <property type="entry name" value="4FE4S_FER_2"/>
    <property type="match status" value="2"/>
</dbReference>
<evidence type="ECO:0000256" key="1">
    <source>
        <dbReference type="ARBA" id="ARBA00010277"/>
    </source>
</evidence>
<feature type="binding site" evidence="7">
    <location>
        <position position="59"/>
    </location>
    <ligand>
        <name>[4Fe-4S] cluster</name>
        <dbReference type="ChEBI" id="CHEBI:49883"/>
        <label>1</label>
    </ligand>
</feature>
<evidence type="ECO:0000313" key="9">
    <source>
        <dbReference type="EMBL" id="OWL96455.1"/>
    </source>
</evidence>
<feature type="binding site" evidence="7">
    <location>
        <position position="65"/>
    </location>
    <ligand>
        <name>[4Fe-4S] cluster</name>
        <dbReference type="ChEBI" id="CHEBI:49883"/>
        <label>1</label>
    </ligand>
</feature>
<accession>A0A2D0A7S4</accession>
<gene>
    <name evidence="7" type="primary">nuoI</name>
    <name evidence="9" type="ORF">CBQ26_08700</name>
</gene>
<dbReference type="SUPFAM" id="SSF54862">
    <property type="entry name" value="4Fe-4S ferredoxins"/>
    <property type="match status" value="1"/>
</dbReference>
<dbReference type="GO" id="GO:0050136">
    <property type="term" value="F:NADH dehydrogenase (quinone) (non-electrogenic) activity"/>
    <property type="evidence" value="ECO:0007669"/>
    <property type="project" value="UniProtKB-UniRule"/>
</dbReference>
<comment type="subunit">
    <text evidence="7">NDH-1 is composed of 15 different subunits. Subunits NuoA, H, J, K, L, M, N constitute the membrane sector of the complex.</text>
</comment>
<dbReference type="Pfam" id="PF12838">
    <property type="entry name" value="Fer4_7"/>
    <property type="match status" value="1"/>
</dbReference>
<reference evidence="9 10" key="1">
    <citation type="submission" date="2017-05" db="EMBL/GenBank/DDBJ databases">
        <title>De novo genome assembly of Deniococcus indicus strain DR1.</title>
        <authorList>
            <person name="Chauhan D."/>
            <person name="Yennamalli R.M."/>
            <person name="Priyadarshini R."/>
        </authorList>
    </citation>
    <scope>NUCLEOTIDE SEQUENCE [LARGE SCALE GENOMIC DNA]</scope>
    <source>
        <strain evidence="9 10">DR1</strain>
    </source>
</reference>
<keyword evidence="2 7" id="KW-0004">4Fe-4S</keyword>
<feature type="binding site" evidence="7">
    <location>
        <position position="114"/>
    </location>
    <ligand>
        <name>[4Fe-4S] cluster</name>
        <dbReference type="ChEBI" id="CHEBI:49883"/>
        <label>1</label>
    </ligand>
</feature>
<feature type="domain" description="4Fe-4S ferredoxin-type" evidence="8">
    <location>
        <begin position="50"/>
        <end position="79"/>
    </location>
</feature>
<comment type="catalytic activity">
    <reaction evidence="7">
        <text>a quinone + NADH + 5 H(+)(in) = a quinol + NAD(+) + 4 H(+)(out)</text>
        <dbReference type="Rhea" id="RHEA:57888"/>
        <dbReference type="ChEBI" id="CHEBI:15378"/>
        <dbReference type="ChEBI" id="CHEBI:24646"/>
        <dbReference type="ChEBI" id="CHEBI:57540"/>
        <dbReference type="ChEBI" id="CHEBI:57945"/>
        <dbReference type="ChEBI" id="CHEBI:132124"/>
    </reaction>
</comment>
<dbReference type="HAMAP" id="MF_01351">
    <property type="entry name" value="NDH1_NuoI"/>
    <property type="match status" value="1"/>
</dbReference>
<evidence type="ECO:0000256" key="2">
    <source>
        <dbReference type="ARBA" id="ARBA00022485"/>
    </source>
</evidence>
<feature type="binding site" evidence="7">
    <location>
        <position position="62"/>
    </location>
    <ligand>
        <name>[4Fe-4S] cluster</name>
        <dbReference type="ChEBI" id="CHEBI:49883"/>
        <label>1</label>
    </ligand>
</feature>
<dbReference type="InterPro" id="IPR010226">
    <property type="entry name" value="NADH_quinone_OxRdtase_chainI"/>
</dbReference>
<feature type="binding site" evidence="7">
    <location>
        <position position="69"/>
    </location>
    <ligand>
        <name>[4Fe-4S] cluster</name>
        <dbReference type="ChEBI" id="CHEBI:49883"/>
        <label>2</label>
    </ligand>
</feature>
<evidence type="ECO:0000313" key="10">
    <source>
        <dbReference type="Proteomes" id="UP000197208"/>
    </source>
</evidence>
<dbReference type="EMBL" id="NHMK01000011">
    <property type="protein sequence ID" value="OWL96455.1"/>
    <property type="molecule type" value="Genomic_DNA"/>
</dbReference>
<evidence type="ECO:0000256" key="5">
    <source>
        <dbReference type="ARBA" id="ARBA00023004"/>
    </source>
</evidence>